<dbReference type="Proteomes" id="UP001265700">
    <property type="component" value="Unassembled WGS sequence"/>
</dbReference>
<dbReference type="InterPro" id="IPR029063">
    <property type="entry name" value="SAM-dependent_MTases_sf"/>
</dbReference>
<dbReference type="EMBL" id="JAVDWU010000003">
    <property type="protein sequence ID" value="MDR7150059.1"/>
    <property type="molecule type" value="Genomic_DNA"/>
</dbReference>
<gene>
    <name evidence="2" type="ORF">J2W49_002014</name>
</gene>
<evidence type="ECO:0000313" key="2">
    <source>
        <dbReference type="EMBL" id="MDR7150059.1"/>
    </source>
</evidence>
<name>A0ABU1WLJ2_9BURK</name>
<feature type="domain" description="Methyltransferase type 11" evidence="1">
    <location>
        <begin position="107"/>
        <end position="201"/>
    </location>
</feature>
<protein>
    <submittedName>
        <fullName evidence="2">Ubiquinone/menaquinone biosynthesis C-methylase UbiE</fullName>
    </submittedName>
</protein>
<dbReference type="CDD" id="cd02440">
    <property type="entry name" value="AdoMet_MTases"/>
    <property type="match status" value="1"/>
</dbReference>
<keyword evidence="3" id="KW-1185">Reference proteome</keyword>
<reference evidence="2 3" key="1">
    <citation type="submission" date="2023-07" db="EMBL/GenBank/DDBJ databases">
        <title>Sorghum-associated microbial communities from plants grown in Nebraska, USA.</title>
        <authorList>
            <person name="Schachtman D."/>
        </authorList>
    </citation>
    <scope>NUCLEOTIDE SEQUENCE [LARGE SCALE GENOMIC DNA]</scope>
    <source>
        <strain evidence="2 3">4249</strain>
    </source>
</reference>
<sequence>MQTTLSEAQTEEVRQALLGPCSDELIDFIVRLNLSLPAGELPQAVVETASRLGWASFDAQPQLSPLGWLVADPLREYRMWLDRGRRIHGEGDSALLAPESYAGKSVLEVGSGFGCNLLSLARRTDGKFVGVEPMAIYRQFTPLLAEREGVVAPEVVDGAGEALPFGDRQFDIVLCYSAHQYMDIRKALQEMARVLKPGGQLQVIGGSPDSYVQYVNQYLLTRQPVALLLNRVRTLINTLSYQWLGRRMLVSPSVFATAAPIYPSRATMYRWIASTGLSLRPDLTQRVGGETCFVADKP</sequence>
<dbReference type="RefSeq" id="WP_310315126.1">
    <property type="nucleotide sequence ID" value="NZ_JAVDWU010000003.1"/>
</dbReference>
<dbReference type="InterPro" id="IPR013216">
    <property type="entry name" value="Methyltransf_11"/>
</dbReference>
<dbReference type="InterPro" id="IPR050508">
    <property type="entry name" value="Methyltransf_Superfamily"/>
</dbReference>
<dbReference type="Pfam" id="PF08241">
    <property type="entry name" value="Methyltransf_11"/>
    <property type="match status" value="1"/>
</dbReference>
<keyword evidence="2" id="KW-0830">Ubiquinone</keyword>
<dbReference type="SUPFAM" id="SSF53335">
    <property type="entry name" value="S-adenosyl-L-methionine-dependent methyltransferases"/>
    <property type="match status" value="1"/>
</dbReference>
<comment type="caution">
    <text evidence="2">The sequence shown here is derived from an EMBL/GenBank/DDBJ whole genome shotgun (WGS) entry which is preliminary data.</text>
</comment>
<proteinExistence type="predicted"/>
<evidence type="ECO:0000313" key="3">
    <source>
        <dbReference type="Proteomes" id="UP001265700"/>
    </source>
</evidence>
<dbReference type="Gene3D" id="3.40.50.150">
    <property type="entry name" value="Vaccinia Virus protein VP39"/>
    <property type="match status" value="1"/>
</dbReference>
<accession>A0ABU1WLJ2</accession>
<evidence type="ECO:0000259" key="1">
    <source>
        <dbReference type="Pfam" id="PF08241"/>
    </source>
</evidence>
<organism evidence="2 3">
    <name type="scientific">Hydrogenophaga palleronii</name>
    <dbReference type="NCBI Taxonomy" id="65655"/>
    <lineage>
        <taxon>Bacteria</taxon>
        <taxon>Pseudomonadati</taxon>
        <taxon>Pseudomonadota</taxon>
        <taxon>Betaproteobacteria</taxon>
        <taxon>Burkholderiales</taxon>
        <taxon>Comamonadaceae</taxon>
        <taxon>Hydrogenophaga</taxon>
    </lineage>
</organism>
<dbReference type="PANTHER" id="PTHR42912">
    <property type="entry name" value="METHYLTRANSFERASE"/>
    <property type="match status" value="1"/>
</dbReference>